<keyword evidence="1" id="KW-1133">Transmembrane helix</keyword>
<protein>
    <submittedName>
        <fullName evidence="2">Uncharacterized protein</fullName>
    </submittedName>
</protein>
<organism evidence="2 3">
    <name type="scientific">Candidatus Ligilactobacillus excrementigallinarum</name>
    <dbReference type="NCBI Taxonomy" id="2838641"/>
    <lineage>
        <taxon>Bacteria</taxon>
        <taxon>Bacillati</taxon>
        <taxon>Bacillota</taxon>
        <taxon>Bacilli</taxon>
        <taxon>Lactobacillales</taxon>
        <taxon>Lactobacillaceae</taxon>
        <taxon>Ligilactobacillus</taxon>
    </lineage>
</organism>
<proteinExistence type="predicted"/>
<dbReference type="AlphaFoldDB" id="A0A9D2A9H2"/>
<reference evidence="2" key="1">
    <citation type="journal article" date="2021" name="PeerJ">
        <title>Extensive microbial diversity within the chicken gut microbiome revealed by metagenomics and culture.</title>
        <authorList>
            <person name="Gilroy R."/>
            <person name="Ravi A."/>
            <person name="Getino M."/>
            <person name="Pursley I."/>
            <person name="Horton D.L."/>
            <person name="Alikhan N.F."/>
            <person name="Baker D."/>
            <person name="Gharbi K."/>
            <person name="Hall N."/>
            <person name="Watson M."/>
            <person name="Adriaenssens E.M."/>
            <person name="Foster-Nyarko E."/>
            <person name="Jarju S."/>
            <person name="Secka A."/>
            <person name="Antonio M."/>
            <person name="Oren A."/>
            <person name="Chaudhuri R.R."/>
            <person name="La Ragione R."/>
            <person name="Hildebrand F."/>
            <person name="Pallen M.J."/>
        </authorList>
    </citation>
    <scope>NUCLEOTIDE SEQUENCE</scope>
    <source>
        <strain evidence="2">6627</strain>
    </source>
</reference>
<evidence type="ECO:0000313" key="3">
    <source>
        <dbReference type="Proteomes" id="UP000823963"/>
    </source>
</evidence>
<dbReference type="Proteomes" id="UP000823963">
    <property type="component" value="Unassembled WGS sequence"/>
</dbReference>
<name>A0A9D2A9H2_9LACO</name>
<evidence type="ECO:0000313" key="2">
    <source>
        <dbReference type="EMBL" id="HIX01703.1"/>
    </source>
</evidence>
<dbReference type="EMBL" id="DXFP01000022">
    <property type="protein sequence ID" value="HIX01703.1"/>
    <property type="molecule type" value="Genomic_DNA"/>
</dbReference>
<reference evidence="2" key="2">
    <citation type="submission" date="2021-04" db="EMBL/GenBank/DDBJ databases">
        <authorList>
            <person name="Gilroy R."/>
        </authorList>
    </citation>
    <scope>NUCLEOTIDE SEQUENCE</scope>
    <source>
        <strain evidence="2">6627</strain>
    </source>
</reference>
<feature type="transmembrane region" description="Helical" evidence="1">
    <location>
        <begin position="12"/>
        <end position="32"/>
    </location>
</feature>
<evidence type="ECO:0000256" key="1">
    <source>
        <dbReference type="SAM" id="Phobius"/>
    </source>
</evidence>
<feature type="transmembrane region" description="Helical" evidence="1">
    <location>
        <begin position="44"/>
        <end position="71"/>
    </location>
</feature>
<sequence length="164" mass="18908">MENKYKAHQSFVKWMILLGLTFGADLFCYYLLSISDSELDMLIWFMIIGISIGLIAMLGICIWLIFAGSIFQVDFDKEKITIKNPVLFRKRTTDINFGEISDIRVNKLGMFRLVYVNTNKPHEKSGMTSENGMLVSANLFFLSNKSLKKLDKVLECLKNRYVNL</sequence>
<keyword evidence="1" id="KW-0812">Transmembrane</keyword>
<keyword evidence="1" id="KW-0472">Membrane</keyword>
<comment type="caution">
    <text evidence="2">The sequence shown here is derived from an EMBL/GenBank/DDBJ whole genome shotgun (WGS) entry which is preliminary data.</text>
</comment>
<gene>
    <name evidence="2" type="ORF">H9861_02995</name>
</gene>
<accession>A0A9D2A9H2</accession>